<dbReference type="EMBL" id="BRXY01000061">
    <property type="protein sequence ID" value="GMH59730.1"/>
    <property type="molecule type" value="Genomic_DNA"/>
</dbReference>
<feature type="region of interest" description="Disordered" evidence="1">
    <location>
        <begin position="38"/>
        <end position="67"/>
    </location>
</feature>
<reference evidence="4" key="1">
    <citation type="journal article" date="2023" name="Commun. Biol.">
        <title>Genome analysis of Parmales, the sister group of diatoms, reveals the evolutionary specialization of diatoms from phago-mixotrophs to photoautotrophs.</title>
        <authorList>
            <person name="Ban H."/>
            <person name="Sato S."/>
            <person name="Yoshikawa S."/>
            <person name="Yamada K."/>
            <person name="Nakamura Y."/>
            <person name="Ichinomiya M."/>
            <person name="Sato N."/>
            <person name="Blanc-Mathieu R."/>
            <person name="Endo H."/>
            <person name="Kuwata A."/>
            <person name="Ogata H."/>
        </authorList>
    </citation>
    <scope>NUCLEOTIDE SEQUENCE [LARGE SCALE GENOMIC DNA]</scope>
    <source>
        <strain evidence="4">NIES 3701</strain>
    </source>
</reference>
<feature type="compositionally biased region" description="Low complexity" evidence="1">
    <location>
        <begin position="45"/>
        <end position="67"/>
    </location>
</feature>
<evidence type="ECO:0000256" key="2">
    <source>
        <dbReference type="SAM" id="SignalP"/>
    </source>
</evidence>
<dbReference type="Proteomes" id="UP001165085">
    <property type="component" value="Unassembled WGS sequence"/>
</dbReference>
<evidence type="ECO:0008006" key="5">
    <source>
        <dbReference type="Google" id="ProtNLM"/>
    </source>
</evidence>
<feature type="chain" id="PRO_5040866889" description="Transmembrane protein" evidence="2">
    <location>
        <begin position="26"/>
        <end position="216"/>
    </location>
</feature>
<keyword evidence="4" id="KW-1185">Reference proteome</keyword>
<organism evidence="3 4">
    <name type="scientific">Triparma strigata</name>
    <dbReference type="NCBI Taxonomy" id="1606541"/>
    <lineage>
        <taxon>Eukaryota</taxon>
        <taxon>Sar</taxon>
        <taxon>Stramenopiles</taxon>
        <taxon>Ochrophyta</taxon>
        <taxon>Bolidophyceae</taxon>
        <taxon>Parmales</taxon>
        <taxon>Triparmaceae</taxon>
        <taxon>Triparma</taxon>
    </lineage>
</organism>
<evidence type="ECO:0000256" key="1">
    <source>
        <dbReference type="SAM" id="MobiDB-lite"/>
    </source>
</evidence>
<protein>
    <recommendedName>
        <fullName evidence="5">Transmembrane protein</fullName>
    </recommendedName>
</protein>
<comment type="caution">
    <text evidence="3">The sequence shown here is derived from an EMBL/GenBank/DDBJ whole genome shotgun (WGS) entry which is preliminary data.</text>
</comment>
<sequence length="216" mass="23269">MFAPRYLTIVLLLAIALLTCSPTLAQIVEAPETPLASTTTHKAIPSTGSAETSASSTPPAASTSPTLPAVSESAYGYLSSFFYGAEEPASPAVPVVKPFDWKTVAYAFIPEPTVFRMFLLAVLVSVGFSPKVRKSLMTYGGVAGICAWYAFRKALFRKEVHHKRRESIRINRTPSPKKGFKKPVLDTVAECKADTVKSPKSKSPLGKIFGSGKKKN</sequence>
<dbReference type="OrthoDB" id="10413282at2759"/>
<evidence type="ECO:0000313" key="4">
    <source>
        <dbReference type="Proteomes" id="UP001165085"/>
    </source>
</evidence>
<feature type="region of interest" description="Disordered" evidence="1">
    <location>
        <begin position="195"/>
        <end position="216"/>
    </location>
</feature>
<keyword evidence="2" id="KW-0732">Signal</keyword>
<gene>
    <name evidence="3" type="ORF">TrST_g1579</name>
</gene>
<accession>A0A9W6ZZ16</accession>
<evidence type="ECO:0000313" key="3">
    <source>
        <dbReference type="EMBL" id="GMH59730.1"/>
    </source>
</evidence>
<name>A0A9W6ZZ16_9STRA</name>
<proteinExistence type="predicted"/>
<feature type="signal peptide" evidence="2">
    <location>
        <begin position="1"/>
        <end position="25"/>
    </location>
</feature>
<dbReference type="AlphaFoldDB" id="A0A9W6ZZ16"/>